<dbReference type="Proteomes" id="UP000004621">
    <property type="component" value="Unassembled WGS sequence"/>
</dbReference>
<evidence type="ECO:0000313" key="1">
    <source>
        <dbReference type="EMBL" id="EFC51583.1"/>
    </source>
</evidence>
<accession>A0A9W5IQ00</accession>
<proteinExistence type="predicted"/>
<name>A0A9W5IQ00_NEISU</name>
<sequence length="336" mass="38562">MGKKLISISMVRNENDVIESFVRHNLELMDEMHIIDHGSSDGTREILIQLKEEGLPIFIYQYQALKYNQEQLVNLLMKQLVAKDEAIDFVFPLDADEFISCPSRIMLEQLLDVIGENRIGMYLWRGYLPTSLQYNPDFTTQFTEQRLETLFTPKVIIPRWAAESCSVIIGCHYMLDKDGNKVKSTLFHSPDYRGLHSWFIEQFSAQFAETDLLWLGHFPIRSLNQHIKKILEKSILIAIKDGSNDIAWENQLRELLDNGMKMDLNDLRLLAYRYRAGSTSLEDPHCKVSHYEPLRKKPLMLKYTSPEAGDPLMTVGHLVLALASGAQDSSLGLKAV</sequence>
<reference evidence="1 2" key="1">
    <citation type="submission" date="2010-01" db="EMBL/GenBank/DDBJ databases">
        <authorList>
            <person name="Weinstock G."/>
            <person name="Sodergren E."/>
            <person name="Clifton S."/>
            <person name="Fulton L."/>
            <person name="Fulton B."/>
            <person name="Courtney L."/>
            <person name="Fronick C."/>
            <person name="Harrison M."/>
            <person name="Strong C."/>
            <person name="Farmer C."/>
            <person name="Delahaunty K."/>
            <person name="Markovic C."/>
            <person name="Hall O."/>
            <person name="Minx P."/>
            <person name="Tomlinson C."/>
            <person name="Mitreva M."/>
            <person name="Nelson J."/>
            <person name="Hou S."/>
            <person name="Wollam A."/>
            <person name="Pepin K.H."/>
            <person name="Johnson M."/>
            <person name="Bhonagiri V."/>
            <person name="Nash W.E."/>
            <person name="Warren W."/>
            <person name="Chinwalla A."/>
            <person name="Mardis E.R."/>
            <person name="Wilson R.K."/>
        </authorList>
    </citation>
    <scope>NUCLEOTIDE SEQUENCE [LARGE SCALE GENOMIC DNA]</scope>
    <source>
        <strain evidence="1 2">NJ9703</strain>
    </source>
</reference>
<dbReference type="AlphaFoldDB" id="A0A9W5IQ00"/>
<dbReference type="Pfam" id="PF13704">
    <property type="entry name" value="Glyco_tranf_2_4"/>
    <property type="match status" value="1"/>
</dbReference>
<evidence type="ECO:0000313" key="2">
    <source>
        <dbReference type="Proteomes" id="UP000004621"/>
    </source>
</evidence>
<dbReference type="SUPFAM" id="SSF53448">
    <property type="entry name" value="Nucleotide-diphospho-sugar transferases"/>
    <property type="match status" value="1"/>
</dbReference>
<dbReference type="InterPro" id="IPR029044">
    <property type="entry name" value="Nucleotide-diphossugar_trans"/>
</dbReference>
<dbReference type="Gene3D" id="3.90.550.10">
    <property type="entry name" value="Spore Coat Polysaccharide Biosynthesis Protein SpsA, Chain A"/>
    <property type="match status" value="1"/>
</dbReference>
<dbReference type="RefSeq" id="WP_004520400.1">
    <property type="nucleotide sequence ID" value="NZ_ACEO02000009.1"/>
</dbReference>
<organism evidence="1 2">
    <name type="scientific">Neisseria subflava NJ9703</name>
    <dbReference type="NCBI Taxonomy" id="546268"/>
    <lineage>
        <taxon>Bacteria</taxon>
        <taxon>Pseudomonadati</taxon>
        <taxon>Pseudomonadota</taxon>
        <taxon>Betaproteobacteria</taxon>
        <taxon>Neisseriales</taxon>
        <taxon>Neisseriaceae</taxon>
        <taxon>Neisseria</taxon>
    </lineage>
</organism>
<dbReference type="EMBL" id="ACEO02000009">
    <property type="protein sequence ID" value="EFC51583.1"/>
    <property type="molecule type" value="Genomic_DNA"/>
</dbReference>
<gene>
    <name evidence="1" type="ORF">NEISUBOT_04836</name>
</gene>
<protein>
    <submittedName>
        <fullName evidence="1">Uncharacterized protein</fullName>
    </submittedName>
</protein>
<comment type="caution">
    <text evidence="1">The sequence shown here is derived from an EMBL/GenBank/DDBJ whole genome shotgun (WGS) entry which is preliminary data.</text>
</comment>